<dbReference type="EMBL" id="JAEPRB010001272">
    <property type="protein sequence ID" value="KAG2206042.1"/>
    <property type="molecule type" value="Genomic_DNA"/>
</dbReference>
<dbReference type="Proteomes" id="UP000646827">
    <property type="component" value="Unassembled WGS sequence"/>
</dbReference>
<protein>
    <submittedName>
        <fullName evidence="1">Uncharacterized protein</fullName>
    </submittedName>
</protein>
<comment type="caution">
    <text evidence="1">The sequence shown here is derived from an EMBL/GenBank/DDBJ whole genome shotgun (WGS) entry which is preliminary data.</text>
</comment>
<gene>
    <name evidence="1" type="ORF">INT45_013451</name>
</gene>
<organism evidence="1 2">
    <name type="scientific">Circinella minor</name>
    <dbReference type="NCBI Taxonomy" id="1195481"/>
    <lineage>
        <taxon>Eukaryota</taxon>
        <taxon>Fungi</taxon>
        <taxon>Fungi incertae sedis</taxon>
        <taxon>Mucoromycota</taxon>
        <taxon>Mucoromycotina</taxon>
        <taxon>Mucoromycetes</taxon>
        <taxon>Mucorales</taxon>
        <taxon>Lichtheimiaceae</taxon>
        <taxon>Circinella</taxon>
    </lineage>
</organism>
<keyword evidence="2" id="KW-1185">Reference proteome</keyword>
<sequence length="222" mass="25603">MPRAKGQKKAAKKRARNEKGIFFTTEQPIATNITQNQDQVPIKNAFDMLQWKKNSDSHLRGTYNHLVPSRTKEWRDKTLATKKQQEMMKMHKPISQLFSIVDNNTNGLVSTDVDGINIDNNDNFIDYTDEDMLSFLIGVLDEATWGLETVSSECDKDYVKRHLAIKMYIKNLVDHKMTRGEASMKAAHFFYPHSNAEQHSYCSRIICEWANEFYTTGTVPMS</sequence>
<proteinExistence type="predicted"/>
<reference evidence="1 2" key="1">
    <citation type="submission" date="2020-12" db="EMBL/GenBank/DDBJ databases">
        <title>Metabolic potential, ecology and presence of endohyphal bacteria is reflected in genomic diversity of Mucoromycotina.</title>
        <authorList>
            <person name="Muszewska A."/>
            <person name="Okrasinska A."/>
            <person name="Steczkiewicz K."/>
            <person name="Drgas O."/>
            <person name="Orlowska M."/>
            <person name="Perlinska-Lenart U."/>
            <person name="Aleksandrzak-Piekarczyk T."/>
            <person name="Szatraj K."/>
            <person name="Zielenkiewicz U."/>
            <person name="Pilsyk S."/>
            <person name="Malc E."/>
            <person name="Mieczkowski P."/>
            <person name="Kruszewska J.S."/>
            <person name="Biernat P."/>
            <person name="Pawlowska J."/>
        </authorList>
    </citation>
    <scope>NUCLEOTIDE SEQUENCE [LARGE SCALE GENOMIC DNA]</scope>
    <source>
        <strain evidence="1 2">CBS 142.35</strain>
    </source>
</reference>
<evidence type="ECO:0000313" key="2">
    <source>
        <dbReference type="Proteomes" id="UP000646827"/>
    </source>
</evidence>
<evidence type="ECO:0000313" key="1">
    <source>
        <dbReference type="EMBL" id="KAG2206042.1"/>
    </source>
</evidence>
<name>A0A8H7R7W9_9FUNG</name>
<dbReference type="AlphaFoldDB" id="A0A8H7R7W9"/>
<dbReference type="OrthoDB" id="10526593at2759"/>
<accession>A0A8H7R7W9</accession>